<dbReference type="SUPFAM" id="SSF53822">
    <property type="entry name" value="Periplasmic binding protein-like I"/>
    <property type="match status" value="1"/>
</dbReference>
<feature type="domain" description="Periplasmic binding protein" evidence="6">
    <location>
        <begin position="39"/>
        <end position="288"/>
    </location>
</feature>
<keyword evidence="7" id="KW-0614">Plasmid</keyword>
<dbReference type="AlphaFoldDB" id="A0AA47LSL0"/>
<dbReference type="Pfam" id="PF13407">
    <property type="entry name" value="Peripla_BP_4"/>
    <property type="match status" value="1"/>
</dbReference>
<comment type="similarity">
    <text evidence="2">Belongs to the bacterial solute-binding protein 2 family.</text>
</comment>
<protein>
    <recommendedName>
        <fullName evidence="3">Autoinducer 2-binding periplasmic protein LuxP</fullName>
    </recommendedName>
</protein>
<feature type="transmembrane region" description="Helical" evidence="5">
    <location>
        <begin position="12"/>
        <end position="30"/>
    </location>
</feature>
<keyword evidence="5" id="KW-1133">Transmembrane helix</keyword>
<dbReference type="EMBL" id="CP114589">
    <property type="protein sequence ID" value="WBA10035.1"/>
    <property type="molecule type" value="Genomic_DNA"/>
</dbReference>
<dbReference type="InterPro" id="IPR028082">
    <property type="entry name" value="Peripla_BP_I"/>
</dbReference>
<evidence type="ECO:0000256" key="3">
    <source>
        <dbReference type="ARBA" id="ARBA00022181"/>
    </source>
</evidence>
<dbReference type="GO" id="GO:0030313">
    <property type="term" value="C:cell envelope"/>
    <property type="evidence" value="ECO:0007669"/>
    <property type="project" value="UniProtKB-SubCell"/>
</dbReference>
<comment type="subcellular location">
    <subcellularLocation>
        <location evidence="1">Cell envelope</location>
    </subcellularLocation>
</comment>
<geneLocation type="plasmid" evidence="7 8">
    <name>unnamed</name>
</geneLocation>
<dbReference type="PANTHER" id="PTHR46847">
    <property type="entry name" value="D-ALLOSE-BINDING PERIPLASMIC PROTEIN-RELATED"/>
    <property type="match status" value="1"/>
</dbReference>
<accession>A0AA47LSL0</accession>
<dbReference type="PANTHER" id="PTHR46847:SF2">
    <property type="entry name" value="ABC TRANSPORTER SUGAR-BINDING PROTEIN"/>
    <property type="match status" value="1"/>
</dbReference>
<organism evidence="7 8">
    <name type="scientific">Salinivibrio kushneri</name>
    <dbReference type="NCBI Taxonomy" id="1908198"/>
    <lineage>
        <taxon>Bacteria</taxon>
        <taxon>Pseudomonadati</taxon>
        <taxon>Pseudomonadota</taxon>
        <taxon>Gammaproteobacteria</taxon>
        <taxon>Vibrionales</taxon>
        <taxon>Vibrionaceae</taxon>
        <taxon>Salinivibrio</taxon>
    </lineage>
</organism>
<reference evidence="7" key="1">
    <citation type="submission" date="2022-09" db="EMBL/GenBank/DDBJ databases">
        <authorList>
            <person name="Li Z.-J."/>
        </authorList>
    </citation>
    <scope>NUCLEOTIDE SEQUENCE</scope>
    <source>
        <strain evidence="7">TGB11</strain>
        <plasmid evidence="7">unnamed</plasmid>
    </source>
</reference>
<dbReference type="CDD" id="cd06324">
    <property type="entry name" value="PBP1_ABC_sugar_binding-like"/>
    <property type="match status" value="1"/>
</dbReference>
<dbReference type="InterPro" id="IPR025997">
    <property type="entry name" value="SBP_2_dom"/>
</dbReference>
<keyword evidence="5" id="KW-0812">Transmembrane</keyword>
<evidence type="ECO:0000259" key="6">
    <source>
        <dbReference type="Pfam" id="PF13407"/>
    </source>
</evidence>
<dbReference type="GO" id="GO:0030246">
    <property type="term" value="F:carbohydrate binding"/>
    <property type="evidence" value="ECO:0007669"/>
    <property type="project" value="UniProtKB-ARBA"/>
</dbReference>
<dbReference type="Proteomes" id="UP001164748">
    <property type="component" value="Plasmid unnamed"/>
</dbReference>
<evidence type="ECO:0000313" key="8">
    <source>
        <dbReference type="Proteomes" id="UP001164748"/>
    </source>
</evidence>
<proteinExistence type="inferred from homology"/>
<evidence type="ECO:0000256" key="4">
    <source>
        <dbReference type="ARBA" id="ARBA00022729"/>
    </source>
</evidence>
<gene>
    <name evidence="7" type="ORF">N8M53_14575</name>
</gene>
<keyword evidence="4" id="KW-0732">Signal</keyword>
<dbReference type="Gene3D" id="3.40.50.2300">
    <property type="match status" value="2"/>
</dbReference>
<evidence type="ECO:0000256" key="1">
    <source>
        <dbReference type="ARBA" id="ARBA00004196"/>
    </source>
</evidence>
<sequence length="361" mass="40647">MERTLPYMLRRLILWCVVSIYMMFGIHAHAEQAQPRVLFINPGYATESFWHDVDEYANAAASALNIDLTIRHADRNHFAVRQILAATLSKPTHPDYIIIVNEKLAAKKLLPILRKYPIYVQLILNDVDQQTKTKLFQDSHWQQYLLPSIIPNNHSIGYAIAKAMVQSGDNAPGEAVMISGDLTTPASVQREAGGKRFFVERSEIILHQVVHGQWDESISQEQMHTLLQRYPNVRYVWTANDHMAFGAMEAARQAGKTPGDDIYFATVNTSERVLSLREKGDISALGGGHFKAAGLALSRIYAHGKGWPLPQQCAGQLFHLIEPGSAFFVQLREQAWDQISFLNMAKGIESHCHSTTNQMDN</sequence>
<name>A0AA47LSL0_9GAMM</name>
<evidence type="ECO:0000256" key="5">
    <source>
        <dbReference type="SAM" id="Phobius"/>
    </source>
</evidence>
<keyword evidence="5" id="KW-0472">Membrane</keyword>
<dbReference type="RefSeq" id="WP_269580088.1">
    <property type="nucleotide sequence ID" value="NZ_CP114589.1"/>
</dbReference>
<evidence type="ECO:0000256" key="2">
    <source>
        <dbReference type="ARBA" id="ARBA00007639"/>
    </source>
</evidence>
<dbReference type="GO" id="GO:0055085">
    <property type="term" value="P:transmembrane transport"/>
    <property type="evidence" value="ECO:0007669"/>
    <property type="project" value="UniProtKB-ARBA"/>
</dbReference>
<evidence type="ECO:0000313" key="7">
    <source>
        <dbReference type="EMBL" id="WBA10035.1"/>
    </source>
</evidence>